<feature type="region of interest" description="Disordered" evidence="1">
    <location>
        <begin position="766"/>
        <end position="785"/>
    </location>
</feature>
<evidence type="ECO:0000313" key="4">
    <source>
        <dbReference type="EMBL" id="PWN21415.1"/>
    </source>
</evidence>
<dbReference type="PANTHER" id="PTHR31138">
    <property type="entry name" value="CHROMOSOME 19, WHOLE GENOME SHOTGUN SEQUENCE"/>
    <property type="match status" value="1"/>
</dbReference>
<feature type="region of interest" description="Disordered" evidence="1">
    <location>
        <begin position="706"/>
        <end position="736"/>
    </location>
</feature>
<organism evidence="4 5">
    <name type="scientific">Pseudomicrostroma glucosiphilum</name>
    <dbReference type="NCBI Taxonomy" id="1684307"/>
    <lineage>
        <taxon>Eukaryota</taxon>
        <taxon>Fungi</taxon>
        <taxon>Dikarya</taxon>
        <taxon>Basidiomycota</taxon>
        <taxon>Ustilaginomycotina</taxon>
        <taxon>Exobasidiomycetes</taxon>
        <taxon>Microstromatales</taxon>
        <taxon>Microstromatales incertae sedis</taxon>
        <taxon>Pseudomicrostroma</taxon>
    </lineage>
</organism>
<evidence type="ECO:0000256" key="1">
    <source>
        <dbReference type="SAM" id="MobiDB-lite"/>
    </source>
</evidence>
<protein>
    <submittedName>
        <fullName evidence="4">Uncharacterized protein</fullName>
    </submittedName>
</protein>
<feature type="compositionally biased region" description="Basic and acidic residues" evidence="1">
    <location>
        <begin position="711"/>
        <end position="724"/>
    </location>
</feature>
<dbReference type="PANTHER" id="PTHR31138:SF1">
    <property type="entry name" value="PDZ DOMAIN-CONTAINING PROTEIN"/>
    <property type="match status" value="1"/>
</dbReference>
<feature type="region of interest" description="Disordered" evidence="1">
    <location>
        <begin position="188"/>
        <end position="257"/>
    </location>
</feature>
<evidence type="ECO:0000259" key="3">
    <source>
        <dbReference type="Pfam" id="PF19343"/>
    </source>
</evidence>
<feature type="compositionally biased region" description="Basic and acidic residues" evidence="1">
    <location>
        <begin position="766"/>
        <end position="782"/>
    </location>
</feature>
<dbReference type="Pfam" id="PF14613">
    <property type="entry name" value="HAM1_C"/>
    <property type="match status" value="1"/>
</dbReference>
<feature type="domain" description="HAM1-like N-terminal" evidence="3">
    <location>
        <begin position="16"/>
        <end position="626"/>
    </location>
</feature>
<dbReference type="STRING" id="1684307.A0A316UE90"/>
<dbReference type="InterPro" id="IPR045967">
    <property type="entry name" value="HAM1-like_N"/>
</dbReference>
<dbReference type="OrthoDB" id="19394at2759"/>
<dbReference type="AlphaFoldDB" id="A0A316UE90"/>
<gene>
    <name evidence="4" type="ORF">BCV69DRAFT_282139</name>
</gene>
<evidence type="ECO:0000313" key="5">
    <source>
        <dbReference type="Proteomes" id="UP000245942"/>
    </source>
</evidence>
<name>A0A316UE90_9BASI</name>
<proteinExistence type="predicted"/>
<feature type="compositionally biased region" description="Low complexity" evidence="1">
    <location>
        <begin position="228"/>
        <end position="240"/>
    </location>
</feature>
<dbReference type="InterPro" id="IPR027842">
    <property type="entry name" value="HAM1-like_C"/>
</dbReference>
<dbReference type="RefSeq" id="XP_025348575.1">
    <property type="nucleotide sequence ID" value="XM_025492246.1"/>
</dbReference>
<reference evidence="4 5" key="1">
    <citation type="journal article" date="2018" name="Mol. Biol. Evol.">
        <title>Broad Genomic Sampling Reveals a Smut Pathogenic Ancestry of the Fungal Clade Ustilaginomycotina.</title>
        <authorList>
            <person name="Kijpornyongpan T."/>
            <person name="Mondo S.J."/>
            <person name="Barry K."/>
            <person name="Sandor L."/>
            <person name="Lee J."/>
            <person name="Lipzen A."/>
            <person name="Pangilinan J."/>
            <person name="LaButti K."/>
            <person name="Hainaut M."/>
            <person name="Henrissat B."/>
            <person name="Grigoriev I.V."/>
            <person name="Spatafora J.W."/>
            <person name="Aime M.C."/>
        </authorList>
    </citation>
    <scope>NUCLEOTIDE SEQUENCE [LARGE SCALE GENOMIC DNA]</scope>
    <source>
        <strain evidence="4 5">MCA 4718</strain>
    </source>
</reference>
<dbReference type="EMBL" id="KZ819325">
    <property type="protein sequence ID" value="PWN21415.1"/>
    <property type="molecule type" value="Genomic_DNA"/>
</dbReference>
<accession>A0A316UE90</accession>
<sequence length="792" mass="88914">MSAVPKSQTGVSENPAKTAVALSVSKETVAKDVDRKIRFFGIIQAFREGKYPDNKQCDEALRYIEQNSPVNVSELSSDGKKLVEDFRAIIVTSRQMLLEKNANEEAQNFLFATRKSSVADKAGVQAPVSKTEAQKDAEAAGQAFQTLLKLFLRNGEFRKLIEDAGVIGRDIFADAAVKAGDIARPDQDRLAQADQPAPHNEFHDDIPSALQSKSPEQKEADRKKVEAEAAQAKARAAEAANQVDPNDPMHPQSQDAVKQQAQVQKDALLNKIPQEHRERLEEHKDKTINYFQDKFPEERRDHFIYRLKKVIVECQRHRDWQDSVGYLITYFETYKGHASHIHDQTVGSAQNVRGEGNVQSAENAFRTLLERFSNGRPTQPILDAVDQLYTDAKNDPELRDWFSRMDNYIRRCLLEPGYIMKDEANSSARSLQESGKIFFTSHGGSQREQGKYKPHVDRLFDEITTFTNGFAQDPLNQKFGQQWKHLFNDLIHDSEGKLEFKPHLISDIMQHILPDTLKTISYVPLPRIEYTDSTVDLVVENIAAAPINLLPNVVEFEANNYFKASAFKNISSRHQHSFKLVLGQIQLEMRDVYFQMNKKTGLKLKEHGFADIFLGGKGLTVTAQIEGGNEPRGRRSRHVFVVKEVKAVIDNLDFAVRGSKHDVAIKILRPLAKSIIKKSIAKAAEAGIREALEKLDTHLTEARNAAYDAESGNKMDAAKSKLQSDKPQQAKEAAAKAGTFKIPVTTRDSVLPQMGTKEGWIRKIDAAQAKAEDSGPAHKPDWHSPAFAIAYK</sequence>
<dbReference type="Proteomes" id="UP000245942">
    <property type="component" value="Unassembled WGS sequence"/>
</dbReference>
<dbReference type="Pfam" id="PF19343">
    <property type="entry name" value="HAM1_N"/>
    <property type="match status" value="1"/>
</dbReference>
<feature type="domain" description="HAM1-like C-terminal" evidence="2">
    <location>
        <begin position="649"/>
        <end position="790"/>
    </location>
</feature>
<keyword evidence="5" id="KW-1185">Reference proteome</keyword>
<dbReference type="GeneID" id="37013980"/>
<evidence type="ECO:0000259" key="2">
    <source>
        <dbReference type="Pfam" id="PF14613"/>
    </source>
</evidence>
<feature type="compositionally biased region" description="Basic and acidic residues" evidence="1">
    <location>
        <begin position="215"/>
        <end position="227"/>
    </location>
</feature>